<dbReference type="PANTHER" id="PTHR33074:SF127">
    <property type="entry name" value="OS04G0388000 PROTEIN"/>
    <property type="match status" value="1"/>
</dbReference>
<dbReference type="Proteomes" id="UP001054889">
    <property type="component" value="Unassembled WGS sequence"/>
</dbReference>
<dbReference type="PANTHER" id="PTHR33074">
    <property type="entry name" value="EXPRESSED PROTEIN-RELATED"/>
    <property type="match status" value="1"/>
</dbReference>
<evidence type="ECO:0000313" key="2">
    <source>
        <dbReference type="EMBL" id="GJM91082.1"/>
    </source>
</evidence>
<accession>A0AAV5BYM3</accession>
<gene>
    <name evidence="2" type="primary">ga07422</name>
    <name evidence="2" type="ORF">PR202_ga07422</name>
</gene>
<name>A0AAV5BYM3_ELECO</name>
<dbReference type="Pfam" id="PF07762">
    <property type="entry name" value="DUF1618"/>
    <property type="match status" value="1"/>
</dbReference>
<evidence type="ECO:0000313" key="3">
    <source>
        <dbReference type="Proteomes" id="UP001054889"/>
    </source>
</evidence>
<keyword evidence="3" id="KW-1185">Reference proteome</keyword>
<sequence>MPEPAVAASPGSDLPAWVLLNTRGCPDRHLNATTAGAVTSAGHPIEVSFQLVDPPSLSRCFFHYAGPTSGSGRYTAAACVTGADGAFLLVRCSFPDPRGGSWMHNDVFVYRAGPGGPSLDLLPRPYPIQLHKDHVAVLSCDGGDHCLVVMPRPRFDPTMVYDMHVFSTRTNSWSTKVARVAHGMKYVALLQPSRVFSLRGGGFMAWVDTTHGILLCNVLDADPEVRLIELPPLLPSNEELFEMSPLDPVREVTFSDGCFRFIEMEYPGMDDDNPHCQFRWTATMFKRTIDDSSENWELCRTVDSAELSPADSCFADLFPQIWDGEEKRLTLDKVLSQFLTLDMYNEDVVYIKSKLNACDTNGWMLKVDTRNNKIERVPPFFAEMAYYVCTVQQCDFSKYITHGSG</sequence>
<feature type="domain" description="DUF1618" evidence="1">
    <location>
        <begin position="206"/>
        <end position="350"/>
    </location>
</feature>
<reference evidence="2" key="1">
    <citation type="journal article" date="2018" name="DNA Res.">
        <title>Multiple hybrid de novo genome assembly of finger millet, an orphan allotetraploid crop.</title>
        <authorList>
            <person name="Hatakeyama M."/>
            <person name="Aluri S."/>
            <person name="Balachadran M.T."/>
            <person name="Sivarajan S.R."/>
            <person name="Patrignani A."/>
            <person name="Gruter S."/>
            <person name="Poveda L."/>
            <person name="Shimizu-Inatsugi R."/>
            <person name="Baeten J."/>
            <person name="Francoijs K.J."/>
            <person name="Nataraja K.N."/>
            <person name="Reddy Y.A.N."/>
            <person name="Phadnis S."/>
            <person name="Ravikumar R.L."/>
            <person name="Schlapbach R."/>
            <person name="Sreeman S.M."/>
            <person name="Shimizu K.K."/>
        </authorList>
    </citation>
    <scope>NUCLEOTIDE SEQUENCE</scope>
</reference>
<dbReference type="EMBL" id="BQKI01000003">
    <property type="protein sequence ID" value="GJM91082.1"/>
    <property type="molecule type" value="Genomic_DNA"/>
</dbReference>
<organism evidence="2 3">
    <name type="scientific">Eleusine coracana subsp. coracana</name>
    <dbReference type="NCBI Taxonomy" id="191504"/>
    <lineage>
        <taxon>Eukaryota</taxon>
        <taxon>Viridiplantae</taxon>
        <taxon>Streptophyta</taxon>
        <taxon>Embryophyta</taxon>
        <taxon>Tracheophyta</taxon>
        <taxon>Spermatophyta</taxon>
        <taxon>Magnoliopsida</taxon>
        <taxon>Liliopsida</taxon>
        <taxon>Poales</taxon>
        <taxon>Poaceae</taxon>
        <taxon>PACMAD clade</taxon>
        <taxon>Chloridoideae</taxon>
        <taxon>Cynodonteae</taxon>
        <taxon>Eleusininae</taxon>
        <taxon>Eleusine</taxon>
    </lineage>
</organism>
<dbReference type="AlphaFoldDB" id="A0AAV5BYM3"/>
<protein>
    <recommendedName>
        <fullName evidence="1">DUF1618 domain-containing protein</fullName>
    </recommendedName>
</protein>
<dbReference type="InterPro" id="IPR011676">
    <property type="entry name" value="DUF1618"/>
</dbReference>
<comment type="caution">
    <text evidence="2">The sequence shown here is derived from an EMBL/GenBank/DDBJ whole genome shotgun (WGS) entry which is preliminary data.</text>
</comment>
<evidence type="ECO:0000259" key="1">
    <source>
        <dbReference type="Pfam" id="PF07762"/>
    </source>
</evidence>
<proteinExistence type="predicted"/>
<reference evidence="2" key="2">
    <citation type="submission" date="2021-12" db="EMBL/GenBank/DDBJ databases">
        <title>Resequencing data analysis of finger millet.</title>
        <authorList>
            <person name="Hatakeyama M."/>
            <person name="Aluri S."/>
            <person name="Balachadran M.T."/>
            <person name="Sivarajan S.R."/>
            <person name="Poveda L."/>
            <person name="Shimizu-Inatsugi R."/>
            <person name="Schlapbach R."/>
            <person name="Sreeman S.M."/>
            <person name="Shimizu K.K."/>
        </authorList>
    </citation>
    <scope>NUCLEOTIDE SEQUENCE</scope>
</reference>